<dbReference type="OrthoDB" id="7173315at2"/>
<dbReference type="InterPro" id="IPR028344">
    <property type="entry name" value="ParE1/4"/>
</dbReference>
<dbReference type="Proteomes" id="UP000184236">
    <property type="component" value="Unassembled WGS sequence"/>
</dbReference>
<evidence type="ECO:0000256" key="1">
    <source>
        <dbReference type="ARBA" id="ARBA00022649"/>
    </source>
</evidence>
<comment type="similarity">
    <text evidence="2">Belongs to the RelE toxin family.</text>
</comment>
<dbReference type="RefSeq" id="WP_072882650.1">
    <property type="nucleotide sequence ID" value="NZ_FQVO01000001.1"/>
</dbReference>
<dbReference type="AlphaFoldDB" id="A0A1M4T0P5"/>
<organism evidence="3 4">
    <name type="scientific">Chryseobacterium takakiae</name>
    <dbReference type="NCBI Taxonomy" id="1302685"/>
    <lineage>
        <taxon>Bacteria</taxon>
        <taxon>Pseudomonadati</taxon>
        <taxon>Bacteroidota</taxon>
        <taxon>Flavobacteriia</taxon>
        <taxon>Flavobacteriales</taxon>
        <taxon>Weeksellaceae</taxon>
        <taxon>Chryseobacterium group</taxon>
        <taxon>Chryseobacterium</taxon>
    </lineage>
</organism>
<dbReference type="Gene3D" id="3.30.2310.20">
    <property type="entry name" value="RelE-like"/>
    <property type="match status" value="1"/>
</dbReference>
<dbReference type="InterPro" id="IPR035093">
    <property type="entry name" value="RelE/ParE_toxin_dom_sf"/>
</dbReference>
<keyword evidence="1" id="KW-1277">Toxin-antitoxin system</keyword>
<dbReference type="PIRSF" id="PIRSF029218">
    <property type="entry name" value="ParE"/>
    <property type="match status" value="1"/>
</dbReference>
<dbReference type="InterPro" id="IPR007712">
    <property type="entry name" value="RelE/ParE_toxin"/>
</dbReference>
<dbReference type="STRING" id="1302685.SAMN05444408_101144"/>
<keyword evidence="4" id="KW-1185">Reference proteome</keyword>
<evidence type="ECO:0000313" key="3">
    <source>
        <dbReference type="EMBL" id="SHE37920.1"/>
    </source>
</evidence>
<dbReference type="Pfam" id="PF05016">
    <property type="entry name" value="ParE_toxin"/>
    <property type="match status" value="1"/>
</dbReference>
<dbReference type="EMBL" id="FQVO01000001">
    <property type="protein sequence ID" value="SHE37920.1"/>
    <property type="molecule type" value="Genomic_DNA"/>
</dbReference>
<gene>
    <name evidence="3" type="ORF">SAMN05444408_101144</name>
</gene>
<reference evidence="4" key="1">
    <citation type="submission" date="2016-11" db="EMBL/GenBank/DDBJ databases">
        <authorList>
            <person name="Varghese N."/>
            <person name="Submissions S."/>
        </authorList>
    </citation>
    <scope>NUCLEOTIDE SEQUENCE [LARGE SCALE GENOMIC DNA]</scope>
    <source>
        <strain evidence="4">DSM 26898</strain>
    </source>
</reference>
<protein>
    <recommendedName>
        <fullName evidence="2">Toxin</fullName>
    </recommendedName>
</protein>
<evidence type="ECO:0000313" key="4">
    <source>
        <dbReference type="Proteomes" id="UP000184236"/>
    </source>
</evidence>
<accession>A0A1M4T0P5</accession>
<evidence type="ECO:0000256" key="2">
    <source>
        <dbReference type="PIRNR" id="PIRNR029218"/>
    </source>
</evidence>
<sequence length="99" mass="12013">MGSYFLTNKAVEDITKIYEYTYEFWSEKQADIYYEELINFFHLLCENPYIGKNYTEIRFDVYGFTANKHIIFYRILNPAEIEIERILGAEMDLKNRIKE</sequence>
<name>A0A1M4T0P5_9FLAO</name>
<proteinExistence type="inferred from homology"/>